<evidence type="ECO:0000313" key="2">
    <source>
        <dbReference type="EMBL" id="PIG82185.1"/>
    </source>
</evidence>
<sequence length="455" mass="51185">MAALNAESVAHALDALSPSDVQGSQRLLSSFRAFFARGSARDFYELLPNHDGIFSEQSRPNPSSQSPKNSRNIRNADCQQKRKSKASASKEDLPVVLSPDPDSVEGYSLAVEMQEARAFCAVNVSSQAQQYRLMRVLEGVLKAPRHSANFYLGLWSAHRSRVFDTNGAVQSRIARLFQGRKLIEQEFQRFEYAGRVSLIFLTHDIEIIKAQNWKLAPGQSRQHAAVISIADHLNVEPEEIKKEWRRSRNYIRLLEECGPASLLELGTGVNWYWEKALSKQDVTLFIQFYKERKPSFASHTNDLNAVAGEIIIDGMLAYGWTLDAIRTGKTRLCNALAIHCPHLFRSPVTDMASPKILSPERGGLNQSKQSSLNDPPAFRTTVPSAHPNLEHFLGFELSGDWDLYLSHVPSDQHFLDESCLQTYLDSLEMGVSGNCNMELPVLEHSEREDNLQMEL</sequence>
<comment type="caution">
    <text evidence="2">The sequence shown here is derived from an EMBL/GenBank/DDBJ whole genome shotgun (WGS) entry which is preliminary data.</text>
</comment>
<evidence type="ECO:0000256" key="1">
    <source>
        <dbReference type="SAM" id="MobiDB-lite"/>
    </source>
</evidence>
<dbReference type="EMBL" id="NEXV01000528">
    <property type="protein sequence ID" value="PIG82185.1"/>
    <property type="molecule type" value="Genomic_DNA"/>
</dbReference>
<dbReference type="Proteomes" id="UP000231358">
    <property type="component" value="Unassembled WGS sequence"/>
</dbReference>
<feature type="region of interest" description="Disordered" evidence="1">
    <location>
        <begin position="53"/>
        <end position="99"/>
    </location>
</feature>
<organism evidence="2 3">
    <name type="scientific">Aspergillus arachidicola</name>
    <dbReference type="NCBI Taxonomy" id="656916"/>
    <lineage>
        <taxon>Eukaryota</taxon>
        <taxon>Fungi</taxon>
        <taxon>Dikarya</taxon>
        <taxon>Ascomycota</taxon>
        <taxon>Pezizomycotina</taxon>
        <taxon>Eurotiomycetes</taxon>
        <taxon>Eurotiomycetidae</taxon>
        <taxon>Eurotiales</taxon>
        <taxon>Aspergillaceae</taxon>
        <taxon>Aspergillus</taxon>
        <taxon>Aspergillus subgen. Circumdati</taxon>
    </lineage>
</organism>
<keyword evidence="3" id="KW-1185">Reference proteome</keyword>
<evidence type="ECO:0000313" key="3">
    <source>
        <dbReference type="Proteomes" id="UP000231358"/>
    </source>
</evidence>
<feature type="compositionally biased region" description="Polar residues" evidence="1">
    <location>
        <begin position="55"/>
        <end position="73"/>
    </location>
</feature>
<proteinExistence type="predicted"/>
<accession>A0A2G7FPH5</accession>
<dbReference type="STRING" id="656916.A0A2G7FPH5"/>
<reference evidence="2 3" key="1">
    <citation type="submission" date="2017-05" db="EMBL/GenBank/DDBJ databases">
        <title>Genome sequence for an aflatoxigenic pathogen of Argentinian peanut, Aspergillus arachidicola.</title>
        <authorList>
            <person name="Moore G."/>
            <person name="Beltz S.B."/>
            <person name="Mack B.M."/>
        </authorList>
    </citation>
    <scope>NUCLEOTIDE SEQUENCE [LARGE SCALE GENOMIC DNA]</scope>
    <source>
        <strain evidence="2 3">CBS 117610</strain>
    </source>
</reference>
<name>A0A2G7FPH5_9EURO</name>
<feature type="region of interest" description="Disordered" evidence="1">
    <location>
        <begin position="355"/>
        <end position="375"/>
    </location>
</feature>
<dbReference type="AlphaFoldDB" id="A0A2G7FPH5"/>
<feature type="compositionally biased region" description="Polar residues" evidence="1">
    <location>
        <begin position="364"/>
        <end position="373"/>
    </location>
</feature>
<protein>
    <submittedName>
        <fullName evidence="2">Uncharacterized protein</fullName>
    </submittedName>
</protein>
<gene>
    <name evidence="2" type="ORF">AARAC_000177</name>
</gene>